<accession>A0A1N7SUW1</accession>
<comment type="caution">
    <text evidence="1">The sequence shown here is derived from an EMBL/GenBank/DDBJ whole genome shotgun (WGS) entry which is preliminary data.</text>
</comment>
<evidence type="ECO:0000313" key="2">
    <source>
        <dbReference type="Proteomes" id="UP000195569"/>
    </source>
</evidence>
<dbReference type="Proteomes" id="UP000195569">
    <property type="component" value="Unassembled WGS sequence"/>
</dbReference>
<organism evidence="1 2">
    <name type="scientific">Paraburkholderia piptadeniae</name>
    <dbReference type="NCBI Taxonomy" id="1701573"/>
    <lineage>
        <taxon>Bacteria</taxon>
        <taxon>Pseudomonadati</taxon>
        <taxon>Pseudomonadota</taxon>
        <taxon>Betaproteobacteria</taxon>
        <taxon>Burkholderiales</taxon>
        <taxon>Burkholderiaceae</taxon>
        <taxon>Paraburkholderia</taxon>
    </lineage>
</organism>
<proteinExistence type="predicted"/>
<sequence>MPAGDRSPAAIVIGWRPEPFESLTVRPLSDTVSGRPLAKSFPDVLSWMKQSVAECQDQDRSEPLIILRDDCPRP</sequence>
<reference evidence="1" key="1">
    <citation type="submission" date="2016-12" db="EMBL/GenBank/DDBJ databases">
        <authorList>
            <person name="Moulin L."/>
        </authorList>
    </citation>
    <scope>NUCLEOTIDE SEQUENCE [LARGE SCALE GENOMIC DNA]</scope>
    <source>
        <strain evidence="1">STM 7183</strain>
    </source>
</reference>
<keyword evidence="2" id="KW-1185">Reference proteome</keyword>
<gene>
    <name evidence="1" type="ORF">BN2476_1130013</name>
</gene>
<name>A0A1N7SUW1_9BURK</name>
<dbReference type="EMBL" id="CYGY02000113">
    <property type="protein sequence ID" value="SIT51272.1"/>
    <property type="molecule type" value="Genomic_DNA"/>
</dbReference>
<protein>
    <submittedName>
        <fullName evidence="1">Uncharacterized protein</fullName>
    </submittedName>
</protein>
<evidence type="ECO:0000313" key="1">
    <source>
        <dbReference type="EMBL" id="SIT51272.1"/>
    </source>
</evidence>
<dbReference type="AlphaFoldDB" id="A0A1N7SUW1"/>